<evidence type="ECO:0000313" key="2">
    <source>
        <dbReference type="Proteomes" id="UP000189670"/>
    </source>
</evidence>
<dbReference type="EMBL" id="ATBP01002998">
    <property type="protein sequence ID" value="ETR65271.1"/>
    <property type="molecule type" value="Genomic_DNA"/>
</dbReference>
<comment type="caution">
    <text evidence="1">The sequence shown here is derived from an EMBL/GenBank/DDBJ whole genome shotgun (WGS) entry which is preliminary data.</text>
</comment>
<reference evidence="2" key="1">
    <citation type="submission" date="2012-11" db="EMBL/GenBank/DDBJ databases">
        <authorList>
            <person name="Lucero-Rivera Y.E."/>
            <person name="Tovar-Ramirez D."/>
        </authorList>
    </citation>
    <scope>NUCLEOTIDE SEQUENCE [LARGE SCALE GENOMIC DNA]</scope>
    <source>
        <strain evidence="2">Araruama</strain>
    </source>
</reference>
<name>A0A1V1NRS7_9BACT</name>
<protein>
    <submittedName>
        <fullName evidence="1">Uncharacterized protein</fullName>
    </submittedName>
</protein>
<accession>A0A1V1NRS7</accession>
<organism evidence="1 2">
    <name type="scientific">Candidatus Magnetoglobus multicellularis str. Araruama</name>
    <dbReference type="NCBI Taxonomy" id="890399"/>
    <lineage>
        <taxon>Bacteria</taxon>
        <taxon>Pseudomonadati</taxon>
        <taxon>Thermodesulfobacteriota</taxon>
        <taxon>Desulfobacteria</taxon>
        <taxon>Desulfobacterales</taxon>
        <taxon>Desulfobacteraceae</taxon>
        <taxon>Candidatus Magnetoglobus</taxon>
    </lineage>
</organism>
<proteinExistence type="predicted"/>
<dbReference type="AlphaFoldDB" id="A0A1V1NRS7"/>
<gene>
    <name evidence="1" type="ORF">OMM_06094</name>
</gene>
<dbReference type="Gene3D" id="2.60.120.380">
    <property type="match status" value="1"/>
</dbReference>
<evidence type="ECO:0000313" key="1">
    <source>
        <dbReference type="EMBL" id="ETR65271.1"/>
    </source>
</evidence>
<dbReference type="Proteomes" id="UP000189670">
    <property type="component" value="Unassembled WGS sequence"/>
</dbReference>
<sequence>MSISKYILIRILKNEYHLSIVYDDWLEDNDTGQSAKNITIATAYELQCNDPDWFVFYPNAGWIEIDIGFNHAAGDLDLALYDYTFNLLTKSTSTSNAEHLTWTLNYSGPVYAKVYGYASAKNAYTFKVRNFTDDFVPTPGHLATNVPINAALSWQSRIYQGAACDVYFGTAGHLRKSCSQDAANLI</sequence>